<accession>A0A5C4JA45</accession>
<proteinExistence type="predicted"/>
<comment type="caution">
    <text evidence="3">The sequence shown here is derived from an EMBL/GenBank/DDBJ whole genome shotgun (WGS) entry which is preliminary data.</text>
</comment>
<dbReference type="InterPro" id="IPR029062">
    <property type="entry name" value="Class_I_gatase-like"/>
</dbReference>
<feature type="signal peptide" evidence="1">
    <location>
        <begin position="1"/>
        <end position="31"/>
    </location>
</feature>
<dbReference type="EMBL" id="VCKW01000119">
    <property type="protein sequence ID" value="TMQ95316.1"/>
    <property type="molecule type" value="Genomic_DNA"/>
</dbReference>
<organism evidence="3 4">
    <name type="scientific">Actinomadura soli</name>
    <dbReference type="NCBI Taxonomy" id="2508997"/>
    <lineage>
        <taxon>Bacteria</taxon>
        <taxon>Bacillati</taxon>
        <taxon>Actinomycetota</taxon>
        <taxon>Actinomycetes</taxon>
        <taxon>Streptosporangiales</taxon>
        <taxon>Thermomonosporaceae</taxon>
        <taxon>Actinomadura</taxon>
    </lineage>
</organism>
<gene>
    <name evidence="3" type="ORF">ETD83_22575</name>
</gene>
<dbReference type="SUPFAM" id="SSF52317">
    <property type="entry name" value="Class I glutamine amidotransferase-like"/>
    <property type="match status" value="1"/>
</dbReference>
<feature type="domain" description="N,N-dimethylformamidase beta subunit-like C-terminal" evidence="2">
    <location>
        <begin position="384"/>
        <end position="787"/>
    </location>
</feature>
<dbReference type="SUPFAM" id="SSF49899">
    <property type="entry name" value="Concanavalin A-like lectins/glucanases"/>
    <property type="match status" value="1"/>
</dbReference>
<dbReference type="Gene3D" id="2.60.120.200">
    <property type="match status" value="1"/>
</dbReference>
<protein>
    <recommendedName>
        <fullName evidence="2">N,N-dimethylformamidase beta subunit-like C-terminal domain-containing protein</fullName>
    </recommendedName>
</protein>
<dbReference type="InterPro" id="IPR013320">
    <property type="entry name" value="ConA-like_dom_sf"/>
</dbReference>
<dbReference type="RefSeq" id="WP_138647142.1">
    <property type="nucleotide sequence ID" value="NZ_VCKW01000119.1"/>
</dbReference>
<keyword evidence="4" id="KW-1185">Reference proteome</keyword>
<feature type="chain" id="PRO_5023124733" description="N,N-dimethylformamidase beta subunit-like C-terminal domain-containing protein" evidence="1">
    <location>
        <begin position="32"/>
        <end position="816"/>
    </location>
</feature>
<evidence type="ECO:0000256" key="1">
    <source>
        <dbReference type="SAM" id="SignalP"/>
    </source>
</evidence>
<dbReference type="Pfam" id="PF20254">
    <property type="entry name" value="DMFA2_C"/>
    <property type="match status" value="1"/>
</dbReference>
<dbReference type="InterPro" id="IPR046540">
    <property type="entry name" value="DMFA2_C"/>
</dbReference>
<name>A0A5C4JA45_9ACTN</name>
<dbReference type="Proteomes" id="UP000309174">
    <property type="component" value="Unassembled WGS sequence"/>
</dbReference>
<dbReference type="AlphaFoldDB" id="A0A5C4JA45"/>
<evidence type="ECO:0000313" key="4">
    <source>
        <dbReference type="Proteomes" id="UP000309174"/>
    </source>
</evidence>
<evidence type="ECO:0000259" key="2">
    <source>
        <dbReference type="Pfam" id="PF20254"/>
    </source>
</evidence>
<sequence length="816" mass="88839">MRKSRARPRTTVLAVGVLVAATLPALSQSHAAGLASPDAAAPVNYVPDEPLPTEPVPPQQRLDGLGISGYPDRLSVEPGESVKIMASTKAKTFTSTIVRVTHGDADPKGPGVKEQVIDTPVNGTYPGADQRLPLGSYVTVPDRGQLRPKDGFTIATWIAPSTIPGSPYNRTALKRTPVGTPRAQGLVTKWSEADKRGYGLFIDETGAAALRVGAETVSTGVKLKPWAPAMGGPEMYFSKNPRPQHVNNSGWYFVAASFDARSGQVTVTQRPVSTHPDDSGATVTKQIGGRDLRHSADPLLMAAYWNRSGDDHPAGLYNGKIESPALYDRALGKRELDAIAKGAHAPRPSAAWDFSKHMSGDRVAGSGSQGLDGRAVNLPVRALTGHAWDRKTMNYNQDPKQWGAMYFHEDDLGDAVWKPSFTWKVPQNARSGVYAARLEADGKVYHATFVVRPKKRTSKIAMLVPTLTYLAYGQTGGTMSQYSDHADGSGYVYSTHRRPIENLRSLTTGPKGEGRPWAFEADTHIYDWLETKKYEVDYITDHDLDREGRKILDGYQTVITGTHPEYISTTEFESIKGWLNDGGRLMYLGGNGFYWVTALDNTRNYSELRRHDGTEAWQAAPGEYYHSTDREYGGLWRFRGTPPQELVGVGFSAQGFGNPTGSAQYNKPFDRSEASYSEAGAWVFEGVSKKKGIGDDMPSLQSPGGPMGEEVDRVDYALGTPANAIVLGTSQRFGEQYMHVVEEINTSSLFEGGDTNPMVRGDVTLIHYPKGGAVFSAASMVWSGQFFHNGYNNDMTRITENVLNKFTSGAPLPGTG</sequence>
<evidence type="ECO:0000313" key="3">
    <source>
        <dbReference type="EMBL" id="TMQ95316.1"/>
    </source>
</evidence>
<keyword evidence="1" id="KW-0732">Signal</keyword>
<dbReference type="OrthoDB" id="505641at2"/>
<reference evidence="3 4" key="1">
    <citation type="submission" date="2019-05" db="EMBL/GenBank/DDBJ databases">
        <title>Draft genome sequence of Actinomadura sp. 14C53.</title>
        <authorList>
            <person name="Saricaoglu S."/>
            <person name="Isik K."/>
        </authorList>
    </citation>
    <scope>NUCLEOTIDE SEQUENCE [LARGE SCALE GENOMIC DNA]</scope>
    <source>
        <strain evidence="3 4">14C53</strain>
    </source>
</reference>